<feature type="transmembrane region" description="Helical" evidence="8">
    <location>
        <begin position="374"/>
        <end position="393"/>
    </location>
</feature>
<evidence type="ECO:0000313" key="10">
    <source>
        <dbReference type="Proteomes" id="UP000503447"/>
    </source>
</evidence>
<dbReference type="GO" id="GO:0042910">
    <property type="term" value="F:xenobiotic transmembrane transporter activity"/>
    <property type="evidence" value="ECO:0007669"/>
    <property type="project" value="TreeGrafter"/>
</dbReference>
<feature type="transmembrane region" description="Helical" evidence="8">
    <location>
        <begin position="1008"/>
        <end position="1030"/>
    </location>
</feature>
<dbReference type="Pfam" id="PF00873">
    <property type="entry name" value="ACR_tran"/>
    <property type="match status" value="3"/>
</dbReference>
<dbReference type="GO" id="GO:0005886">
    <property type="term" value="C:plasma membrane"/>
    <property type="evidence" value="ECO:0007669"/>
    <property type="project" value="UniProtKB-SubCell"/>
</dbReference>
<keyword evidence="10" id="KW-1185">Reference proteome</keyword>
<protein>
    <submittedName>
        <fullName evidence="9">RND efflux system, inner membrane transporter</fullName>
    </submittedName>
</protein>
<feature type="transmembrane region" description="Helical" evidence="8">
    <location>
        <begin position="428"/>
        <end position="450"/>
    </location>
</feature>
<dbReference type="SUPFAM" id="SSF82714">
    <property type="entry name" value="Multidrug efflux transporter AcrB TolC docking domain, DN and DC subdomains"/>
    <property type="match status" value="2"/>
</dbReference>
<dbReference type="InterPro" id="IPR027463">
    <property type="entry name" value="AcrB_DN_DC_subdom"/>
</dbReference>
<feature type="transmembrane region" description="Helical" evidence="8">
    <location>
        <begin position="644"/>
        <end position="663"/>
    </location>
</feature>
<proteinExistence type="predicted"/>
<reference evidence="10" key="1">
    <citation type="submission" date="2020-05" db="EMBL/GenBank/DDBJ databases">
        <title>Frigoriglobus tundricola gen. nov., sp. nov., a psychrotolerant cellulolytic planctomycete of the family Gemmataceae with two divergent copies of 16S rRNA gene.</title>
        <authorList>
            <person name="Kulichevskaya I.S."/>
            <person name="Ivanova A.A."/>
            <person name="Naumoff D.G."/>
            <person name="Beletsky A.V."/>
            <person name="Rijpstra W.I.C."/>
            <person name="Sinninghe Damste J.S."/>
            <person name="Mardanov A.V."/>
            <person name="Ravin N.V."/>
            <person name="Dedysh S.N."/>
        </authorList>
    </citation>
    <scope>NUCLEOTIDE SEQUENCE [LARGE SCALE GENOMIC DNA]</scope>
    <source>
        <strain evidence="10">PL17</strain>
    </source>
</reference>
<dbReference type="FunFam" id="1.20.1640.10:FF:000001">
    <property type="entry name" value="Efflux pump membrane transporter"/>
    <property type="match status" value="1"/>
</dbReference>
<evidence type="ECO:0000256" key="5">
    <source>
        <dbReference type="ARBA" id="ARBA00022692"/>
    </source>
</evidence>
<evidence type="ECO:0000256" key="1">
    <source>
        <dbReference type="ARBA" id="ARBA00004429"/>
    </source>
</evidence>
<feature type="transmembrane region" description="Helical" evidence="8">
    <location>
        <begin position="1081"/>
        <end position="1101"/>
    </location>
</feature>
<dbReference type="Gene3D" id="3.30.70.1440">
    <property type="entry name" value="Multidrug efflux transporter AcrB pore domain"/>
    <property type="match status" value="1"/>
</dbReference>
<dbReference type="Gene3D" id="1.20.1640.10">
    <property type="entry name" value="Multidrug efflux transporter AcrB transmembrane domain"/>
    <property type="match status" value="5"/>
</dbReference>
<dbReference type="Gene3D" id="3.30.2090.10">
    <property type="entry name" value="Multidrug efflux transporter AcrB TolC docking domain, DN and DC subdomains"/>
    <property type="match status" value="3"/>
</dbReference>
<dbReference type="PANTHER" id="PTHR32063:SF11">
    <property type="entry name" value="CATION OR DRUG EFFLUX SYSTEM PROTEIN"/>
    <property type="match status" value="1"/>
</dbReference>
<feature type="transmembrane region" description="Helical" evidence="8">
    <location>
        <begin position="544"/>
        <end position="562"/>
    </location>
</feature>
<feature type="transmembrane region" description="Helical" evidence="8">
    <location>
        <begin position="400"/>
        <end position="422"/>
    </location>
</feature>
<dbReference type="EMBL" id="CP053452">
    <property type="protein sequence ID" value="QJW99553.1"/>
    <property type="molecule type" value="Genomic_DNA"/>
</dbReference>
<dbReference type="PRINTS" id="PR00702">
    <property type="entry name" value="ACRIFLAVINRP"/>
</dbReference>
<feature type="transmembrane region" description="Helical" evidence="8">
    <location>
        <begin position="1113"/>
        <end position="1139"/>
    </location>
</feature>
<keyword evidence="7 8" id="KW-0472">Membrane</keyword>
<feature type="transmembrane region" description="Helical" evidence="8">
    <location>
        <begin position="471"/>
        <end position="497"/>
    </location>
</feature>
<evidence type="ECO:0000256" key="2">
    <source>
        <dbReference type="ARBA" id="ARBA00022448"/>
    </source>
</evidence>
<evidence type="ECO:0000313" key="9">
    <source>
        <dbReference type="EMBL" id="QJW99553.1"/>
    </source>
</evidence>
<organism evidence="9 10">
    <name type="scientific">Frigoriglobus tundricola</name>
    <dbReference type="NCBI Taxonomy" id="2774151"/>
    <lineage>
        <taxon>Bacteria</taxon>
        <taxon>Pseudomonadati</taxon>
        <taxon>Planctomycetota</taxon>
        <taxon>Planctomycetia</taxon>
        <taxon>Gemmatales</taxon>
        <taxon>Gemmataceae</taxon>
        <taxon>Frigoriglobus</taxon>
    </lineage>
</organism>
<dbReference type="InterPro" id="IPR001036">
    <property type="entry name" value="Acrflvin-R"/>
</dbReference>
<evidence type="ECO:0000256" key="7">
    <source>
        <dbReference type="ARBA" id="ARBA00023136"/>
    </source>
</evidence>
<evidence type="ECO:0000256" key="4">
    <source>
        <dbReference type="ARBA" id="ARBA00022519"/>
    </source>
</evidence>
<dbReference type="SUPFAM" id="SSF82693">
    <property type="entry name" value="Multidrug efflux transporter AcrB pore domain, PN1, PN2, PC1 and PC2 subdomains"/>
    <property type="match status" value="4"/>
</dbReference>
<name>A0A6M5Z209_9BACT</name>
<dbReference type="FunFam" id="3.30.70.1430:FF:000001">
    <property type="entry name" value="Efflux pump membrane transporter"/>
    <property type="match status" value="1"/>
</dbReference>
<keyword evidence="3" id="KW-1003">Cell membrane</keyword>
<keyword evidence="2" id="KW-0813">Transport</keyword>
<dbReference type="Gene3D" id="3.30.70.1320">
    <property type="entry name" value="Multidrug efflux transporter AcrB pore domain like"/>
    <property type="match status" value="2"/>
</dbReference>
<feature type="transmembrane region" description="Helical" evidence="8">
    <location>
        <begin position="503"/>
        <end position="523"/>
    </location>
</feature>
<keyword evidence="6 8" id="KW-1133">Transmembrane helix</keyword>
<dbReference type="KEGG" id="ftj:FTUN_7165"/>
<evidence type="ECO:0000256" key="8">
    <source>
        <dbReference type="SAM" id="Phobius"/>
    </source>
</evidence>
<evidence type="ECO:0000256" key="3">
    <source>
        <dbReference type="ARBA" id="ARBA00022475"/>
    </source>
</evidence>
<dbReference type="RefSeq" id="WP_171474501.1">
    <property type="nucleotide sequence ID" value="NZ_CP053452.2"/>
</dbReference>
<dbReference type="SUPFAM" id="SSF82866">
    <property type="entry name" value="Multidrug efflux transporter AcrB transmembrane domain"/>
    <property type="match status" value="2"/>
</dbReference>
<accession>A0A6M5Z209</accession>
<feature type="transmembrane region" description="Helical" evidence="8">
    <location>
        <begin position="984"/>
        <end position="1001"/>
    </location>
</feature>
<feature type="transmembrane region" description="Helical" evidence="8">
    <location>
        <begin position="1036"/>
        <end position="1060"/>
    </location>
</feature>
<dbReference type="Gene3D" id="3.30.70.1430">
    <property type="entry name" value="Multidrug efflux transporter AcrB pore domain"/>
    <property type="match status" value="2"/>
</dbReference>
<dbReference type="AlphaFoldDB" id="A0A6M5Z209"/>
<sequence length="1197" mass="127514">MIARFFVDRPIFATVISLVIMLAGGVSVFTLPVALYPDVTPATVQVTAVYPGANAGTVRDTVAAPIEEQVSGVEGMMYMSSRCTNDGAYALTVTFKPGTDSDMAQVLVQNRVSLALPVIPALVQNEGISVKKQSASTLMIVNLVAKDGSDYDNLFLSNYATINVKDELGRLPGVAGVSYLGQRDYSLRVWVDPNKLAAKGISGIDVVAAVAAQNVQVAAGQIGQRPVPKGQQFQLTVNTLGRLVEPEQFANIILKGGSDLAGATMSATGAPAAAAATGTTGQGAMSAGPATAVVRLRDVARVERGAQQYDQSCTLNGKPTVALCIYQLPGSNALETADNVYGKMKELKTRFPDGLDYKIVYDTTPFVRESVNEVFHTLRDAVVLVAIVVLLFLQDWRAMILPMIDVPVSLIGTFAIMSQMGFTLNSLTLFGLVLAIGIVVDDAIVVLENIERQMATGLDARTATIRAMEEITGPVLAITLVLAAVFVPCCFLGGITGSFFRQFAVTIAVSTLISAVNALTMTPSRAVQIFKNDTKHGHGHTREALPWWIFAVLGGVLTYEFGPELFGPFVALPPPAPDGEPGGESWGAWALKVAWLVPPGVLVGGGVGRVIIRPVNAVLGVGFRAFNRVFDTVTDLYGAVVSRVLRLSAIVLLAYGGLLVLTYTEFLSTPTGFIPQQDKGYLILNVQLPDSASVERTEAVMADIEDIARNTPGVKHTLGISGRSIILNANAPNLGSMYVMLDGFDQRGDADRTADAIAQAIQRRCRTEVSDAVVAAFGAPPVDGLGTTGGFTLMVEVRGTTDLEQLDRAAGRVVARGSEAPELKGMFTSAGADTPWLYLDIDRDKCRSLGVQVSDIFNTLEVYLGSYYVNNFNEFGRTWQVNVQADPQFRDDASRILEYQVRNSQNQMLRLGTVLTVRHTSGPVVVVRYNMYSAAAVTGNPAEGTGSSQAMGLMRRIADEELARGMKVEWTELAYLQSQAGNSAMWFFLLAVVFVFLVLAAQYESWKLPLAVILVVPMCLLCSIIGVQVAGIEVTVFTQIGFVVLVGLACKNAILIVEFARQRQDAGEPLRAATLEASKQRLRPIVMTSFAFIFGVLPLVYAHGAGAEMRGSLGVAVFSGMLGVTLFGIFLTPVFYYVLQWFGSGAPAVARATEGSESSTAGHPAEANGHAAQNGHVAVNGHLAATGAPEPDGAAHE</sequence>
<gene>
    <name evidence="9" type="ORF">FTUN_7165</name>
</gene>
<dbReference type="PANTHER" id="PTHR32063">
    <property type="match status" value="1"/>
</dbReference>
<evidence type="ECO:0000256" key="6">
    <source>
        <dbReference type="ARBA" id="ARBA00022989"/>
    </source>
</evidence>
<dbReference type="Proteomes" id="UP000503447">
    <property type="component" value="Chromosome"/>
</dbReference>
<comment type="subcellular location">
    <subcellularLocation>
        <location evidence="1">Cell inner membrane</location>
        <topology evidence="1">Multi-pass membrane protein</topology>
    </subcellularLocation>
</comment>
<feature type="transmembrane region" description="Helical" evidence="8">
    <location>
        <begin position="12"/>
        <end position="36"/>
    </location>
</feature>
<keyword evidence="4" id="KW-0997">Cell inner membrane</keyword>
<keyword evidence="5 8" id="KW-0812">Transmembrane</keyword>